<dbReference type="AlphaFoldDB" id="A0A2N3UC20"/>
<organism evidence="3 4">
    <name type="scientific">Pontibacter ramchanderi</name>
    <dbReference type="NCBI Taxonomy" id="1179743"/>
    <lineage>
        <taxon>Bacteria</taxon>
        <taxon>Pseudomonadati</taxon>
        <taxon>Bacteroidota</taxon>
        <taxon>Cytophagia</taxon>
        <taxon>Cytophagales</taxon>
        <taxon>Hymenobacteraceae</taxon>
        <taxon>Pontibacter</taxon>
    </lineage>
</organism>
<dbReference type="PANTHER" id="PTHR44103:SF1">
    <property type="entry name" value="PROPROTEIN CONVERTASE P"/>
    <property type="match status" value="1"/>
</dbReference>
<feature type="domain" description="Secretion system C-terminal sorting" evidence="2">
    <location>
        <begin position="711"/>
        <end position="783"/>
    </location>
</feature>
<dbReference type="InterPro" id="IPR028994">
    <property type="entry name" value="Integrin_alpha_N"/>
</dbReference>
<evidence type="ECO:0000313" key="3">
    <source>
        <dbReference type="EMBL" id="PKV66929.1"/>
    </source>
</evidence>
<dbReference type="InterPro" id="IPR013517">
    <property type="entry name" value="FG-GAP"/>
</dbReference>
<evidence type="ECO:0000256" key="1">
    <source>
        <dbReference type="ARBA" id="ARBA00022729"/>
    </source>
</evidence>
<reference evidence="3 4" key="1">
    <citation type="submission" date="2017-12" db="EMBL/GenBank/DDBJ databases">
        <title>Genomic Encyclopedia of Type Strains, Phase III (KMG-III): the genomes of soil and plant-associated and newly described type strains.</title>
        <authorList>
            <person name="Whitman W."/>
        </authorList>
    </citation>
    <scope>NUCLEOTIDE SEQUENCE [LARGE SCALE GENOMIC DNA]</scope>
    <source>
        <strain evidence="3 4">LP43</strain>
    </source>
</reference>
<protein>
    <submittedName>
        <fullName evidence="3">Putative secreted protein (Por secretion system target)</fullName>
    </submittedName>
</protein>
<gene>
    <name evidence="3" type="ORF">BD749_2066</name>
</gene>
<sequence length="785" mass="87072">MLIFSLLNWWQLPEFRYNPQPPRQYTFKTAKATAPLPNKLSMRYLFSMLLFLFLLPNVSAQEPLRFQQRTDIRVTVGATELRNPWGGGLNTPQFSTIDLNKDGRDDLFVFDRMLRKVYTYLAVQEGGQWRYTYAPEYEVMFPAELENWVLLRDYNCDGLKDIFTSTPLGIRVYRQEATGNKYPTFVLAEDALFYRSRNGVNSINMQMNIADIPAIVDMDGDGDLDILLSEFSGGYTLEYYQNMQAEEGKPCGSLEFTLGSDWWGQITECEGCNAYGFGVQCRMAAPLHSGHDGSSLLALDLNGNGVKDLLIGGVACDNLVMMENKGTKTLARMDSFEPAFPFGTRAARFNLFPAAYAEDVTFDGIPDLLVAPNSNENEGNLELQRSSWLYRNTGTANQPNFEFTQDNFLQSQMIDLGENAYPAFADIDGDGLLDLLVGNGRANRNGRFVATLSLYRNTGTLTEPAFTFVTDDYLNLSSKEMLSLKPSFFDINQDGALDLVLTYKIQTGSGHHAGGATQLEYFVNNAKAGQPFAFNTTRLMHLHTLANGDTPYLFRVDGQRVEMLVGRAGGTLDYYRSAGSGFELVKEGIGGIKFDFFRRNLAPVVVDIDGNSKLDLLTVDDSGTLRIYPDFLDKLNGDFTETTEVLQNELTGEAQATRFGRGLGLAVAELGGPYKLYLTVGTQGGGLYLLEQTGGHYGNPNDNAGKLGLKVYPNPVAGAQEPVQVQASESVALVLYDMVGRKVYDAAESYNRRHTVSLGHLKAGVYLLRATSRSGSHESRRLVVQ</sequence>
<dbReference type="NCBIfam" id="TIGR04183">
    <property type="entry name" value="Por_Secre_tail"/>
    <property type="match status" value="1"/>
</dbReference>
<dbReference type="PANTHER" id="PTHR44103">
    <property type="entry name" value="PROPROTEIN CONVERTASE P"/>
    <property type="match status" value="1"/>
</dbReference>
<evidence type="ECO:0000313" key="4">
    <source>
        <dbReference type="Proteomes" id="UP000233782"/>
    </source>
</evidence>
<evidence type="ECO:0000259" key="2">
    <source>
        <dbReference type="Pfam" id="PF18962"/>
    </source>
</evidence>
<dbReference type="OrthoDB" id="9816120at2"/>
<dbReference type="Pfam" id="PF13517">
    <property type="entry name" value="FG-GAP_3"/>
    <property type="match status" value="2"/>
</dbReference>
<dbReference type="InterPro" id="IPR026444">
    <property type="entry name" value="Secre_tail"/>
</dbReference>
<proteinExistence type="predicted"/>
<keyword evidence="1" id="KW-0732">Signal</keyword>
<dbReference type="SUPFAM" id="SSF69318">
    <property type="entry name" value="Integrin alpha N-terminal domain"/>
    <property type="match status" value="2"/>
</dbReference>
<comment type="caution">
    <text evidence="3">The sequence shown here is derived from an EMBL/GenBank/DDBJ whole genome shotgun (WGS) entry which is preliminary data.</text>
</comment>
<keyword evidence="4" id="KW-1185">Reference proteome</keyword>
<dbReference type="Pfam" id="PF18962">
    <property type="entry name" value="Por_Secre_tail"/>
    <property type="match status" value="1"/>
</dbReference>
<dbReference type="Gene3D" id="2.130.10.130">
    <property type="entry name" value="Integrin alpha, N-terminal"/>
    <property type="match status" value="2"/>
</dbReference>
<name>A0A2N3UC20_9BACT</name>
<accession>A0A2N3UC20</accession>
<dbReference type="EMBL" id="PJMU01000002">
    <property type="protein sequence ID" value="PKV66929.1"/>
    <property type="molecule type" value="Genomic_DNA"/>
</dbReference>
<dbReference type="Proteomes" id="UP000233782">
    <property type="component" value="Unassembled WGS sequence"/>
</dbReference>